<name>G8QX96_SPHPG</name>
<dbReference type="HOGENOM" id="CLU_059964_4_1_12"/>
<evidence type="ECO:0000256" key="1">
    <source>
        <dbReference type="ARBA" id="ARBA00005568"/>
    </source>
</evidence>
<evidence type="ECO:0000313" key="6">
    <source>
        <dbReference type="Proteomes" id="UP000005632"/>
    </source>
</evidence>
<evidence type="ECO:0000259" key="4">
    <source>
        <dbReference type="Pfam" id="PF03328"/>
    </source>
</evidence>
<comment type="similarity">
    <text evidence="1">Belongs to the HpcH/HpaI aldolase family.</text>
</comment>
<dbReference type="RefSeq" id="WP_014269246.1">
    <property type="nucleotide sequence ID" value="NC_016633.1"/>
</dbReference>
<reference evidence="5 6" key="1">
    <citation type="submission" date="2011-11" db="EMBL/GenBank/DDBJ databases">
        <title>Complete sequence of Spirochaeta sp. grapes.</title>
        <authorList>
            <consortium name="US DOE Joint Genome Institute"/>
            <person name="Lucas S."/>
            <person name="Han J."/>
            <person name="Lapidus A."/>
            <person name="Cheng J.-F."/>
            <person name="Goodwin L."/>
            <person name="Pitluck S."/>
            <person name="Peters L."/>
            <person name="Ovchinnikova G."/>
            <person name="Munk A.C."/>
            <person name="Detter J.C."/>
            <person name="Han C."/>
            <person name="Tapia R."/>
            <person name="Land M."/>
            <person name="Hauser L."/>
            <person name="Kyrpides N."/>
            <person name="Ivanova N."/>
            <person name="Pagani I."/>
            <person name="Ritalahtilisa K."/>
            <person name="Loeffler F."/>
            <person name="Woyke T."/>
        </authorList>
    </citation>
    <scope>NUCLEOTIDE SEQUENCE [LARGE SCALE GENOMIC DNA]</scope>
    <source>
        <strain evidence="6">ATCC BAA-1885 / DSM 22778 / Grapes</strain>
    </source>
</reference>
<dbReference type="STRING" id="158190.SpiGrapes_0546"/>
<dbReference type="InterPro" id="IPR015813">
    <property type="entry name" value="Pyrv/PenolPyrv_kinase-like_dom"/>
</dbReference>
<dbReference type="InterPro" id="IPR005000">
    <property type="entry name" value="Aldolase/citrate-lyase_domain"/>
</dbReference>
<accession>G8QX96</accession>
<dbReference type="eggNOG" id="COG3836">
    <property type="taxonomic scope" value="Bacteria"/>
</dbReference>
<proteinExistence type="inferred from homology"/>
<protein>
    <submittedName>
        <fullName evidence="5">2,4-dihydroxyhept-2-ene-1,7-dioic acid aldolase</fullName>
    </submittedName>
</protein>
<gene>
    <name evidence="5" type="ordered locus">SpiGrapes_0546</name>
</gene>
<keyword evidence="2" id="KW-0479">Metal-binding</keyword>
<dbReference type="GO" id="GO:0005737">
    <property type="term" value="C:cytoplasm"/>
    <property type="evidence" value="ECO:0007669"/>
    <property type="project" value="TreeGrafter"/>
</dbReference>
<sequence length="263" mass="28692">MTLRERMKKGPVFGITVFTAAACAVEAIGNWGYDFVYLDLEHCPLDGPNNMEKLIMSAKLAGIPAVVRVTGTDEVEIRKVLEMGAEGIVVPHTRTKEDAQAIVRGAKFPPMGRRGAESNVRSAQFGGPGFSWADYVEKSNADTLVIPMDEDFEFTDNLDDILDVPGIDAVNFGPIDYSLSIGAKVGYATEDPRVADAYRKLAEGAKRRGIKVMCPVVPATKETIEAAIGRGINMLILGNDMYHLQSALKKIKTEAIDLVRMDR</sequence>
<dbReference type="PROSITE" id="PS51257">
    <property type="entry name" value="PROKAR_LIPOPROTEIN"/>
    <property type="match status" value="1"/>
</dbReference>
<keyword evidence="3" id="KW-0456">Lyase</keyword>
<dbReference type="OrthoDB" id="369368at2"/>
<dbReference type="Pfam" id="PF03328">
    <property type="entry name" value="HpcH_HpaI"/>
    <property type="match status" value="1"/>
</dbReference>
<dbReference type="Gene3D" id="3.20.20.60">
    <property type="entry name" value="Phosphoenolpyruvate-binding domains"/>
    <property type="match status" value="1"/>
</dbReference>
<evidence type="ECO:0000313" key="5">
    <source>
        <dbReference type="EMBL" id="AEV28397.1"/>
    </source>
</evidence>
<organism evidence="5 6">
    <name type="scientific">Sphaerochaeta pleomorpha (strain ATCC BAA-1885 / DSM 22778 / Grapes)</name>
    <dbReference type="NCBI Taxonomy" id="158190"/>
    <lineage>
        <taxon>Bacteria</taxon>
        <taxon>Pseudomonadati</taxon>
        <taxon>Spirochaetota</taxon>
        <taxon>Spirochaetia</taxon>
        <taxon>Spirochaetales</taxon>
        <taxon>Sphaerochaetaceae</taxon>
        <taxon>Sphaerochaeta</taxon>
    </lineage>
</organism>
<dbReference type="Proteomes" id="UP000005632">
    <property type="component" value="Chromosome"/>
</dbReference>
<dbReference type="InterPro" id="IPR040442">
    <property type="entry name" value="Pyrv_kinase-like_dom_sf"/>
</dbReference>
<dbReference type="GO" id="GO:0016832">
    <property type="term" value="F:aldehyde-lyase activity"/>
    <property type="evidence" value="ECO:0007669"/>
    <property type="project" value="TreeGrafter"/>
</dbReference>
<dbReference type="PANTHER" id="PTHR30502">
    <property type="entry name" value="2-KETO-3-DEOXY-L-RHAMNONATE ALDOLASE"/>
    <property type="match status" value="1"/>
</dbReference>
<keyword evidence="6" id="KW-1185">Reference proteome</keyword>
<dbReference type="SUPFAM" id="SSF51621">
    <property type="entry name" value="Phosphoenolpyruvate/pyruvate domain"/>
    <property type="match status" value="1"/>
</dbReference>
<dbReference type="AlphaFoldDB" id="G8QX96"/>
<evidence type="ECO:0000256" key="2">
    <source>
        <dbReference type="ARBA" id="ARBA00022723"/>
    </source>
</evidence>
<feature type="domain" description="HpcH/HpaI aldolase/citrate lyase" evidence="4">
    <location>
        <begin position="22"/>
        <end position="244"/>
    </location>
</feature>
<dbReference type="PANTHER" id="PTHR30502:SF0">
    <property type="entry name" value="PHOSPHOENOLPYRUVATE CARBOXYLASE FAMILY PROTEIN"/>
    <property type="match status" value="1"/>
</dbReference>
<dbReference type="EMBL" id="CP003155">
    <property type="protein sequence ID" value="AEV28397.1"/>
    <property type="molecule type" value="Genomic_DNA"/>
</dbReference>
<dbReference type="InterPro" id="IPR050251">
    <property type="entry name" value="HpcH-HpaI_aldolase"/>
</dbReference>
<dbReference type="KEGG" id="sgp:SpiGrapes_0546"/>
<dbReference type="GO" id="GO:0046872">
    <property type="term" value="F:metal ion binding"/>
    <property type="evidence" value="ECO:0007669"/>
    <property type="project" value="UniProtKB-KW"/>
</dbReference>
<evidence type="ECO:0000256" key="3">
    <source>
        <dbReference type="ARBA" id="ARBA00023239"/>
    </source>
</evidence>